<dbReference type="SUPFAM" id="SSF109604">
    <property type="entry name" value="HD-domain/PDEase-like"/>
    <property type="match status" value="1"/>
</dbReference>
<dbReference type="InterPro" id="IPR029016">
    <property type="entry name" value="GAF-like_dom_sf"/>
</dbReference>
<dbReference type="SUPFAM" id="SSF55781">
    <property type="entry name" value="GAF domain-like"/>
    <property type="match status" value="1"/>
</dbReference>
<dbReference type="Pfam" id="PF01590">
    <property type="entry name" value="GAF"/>
    <property type="match status" value="1"/>
</dbReference>
<dbReference type="InterPro" id="IPR003594">
    <property type="entry name" value="HATPase_dom"/>
</dbReference>
<accession>A0ABY8BA36</accession>
<dbReference type="CDD" id="cd00082">
    <property type="entry name" value="HisKA"/>
    <property type="match status" value="1"/>
</dbReference>
<dbReference type="InterPro" id="IPR003018">
    <property type="entry name" value="GAF"/>
</dbReference>
<dbReference type="SMART" id="SM00387">
    <property type="entry name" value="HATPase_c"/>
    <property type="match status" value="1"/>
</dbReference>
<evidence type="ECO:0000256" key="1">
    <source>
        <dbReference type="ARBA" id="ARBA00000085"/>
    </source>
</evidence>
<dbReference type="SUPFAM" id="SSF55874">
    <property type="entry name" value="ATPase domain of HSP90 chaperone/DNA topoisomerase II/histidine kinase"/>
    <property type="match status" value="1"/>
</dbReference>
<dbReference type="Pfam" id="PF08668">
    <property type="entry name" value="HDOD"/>
    <property type="match status" value="1"/>
</dbReference>
<name>A0ABY8BA36_9BURK</name>
<dbReference type="PROSITE" id="PS50109">
    <property type="entry name" value="HIS_KIN"/>
    <property type="match status" value="1"/>
</dbReference>
<dbReference type="SMART" id="SM00065">
    <property type="entry name" value="GAF"/>
    <property type="match status" value="1"/>
</dbReference>
<evidence type="ECO:0000313" key="6">
    <source>
        <dbReference type="EMBL" id="WEF31612.1"/>
    </source>
</evidence>
<dbReference type="EMBL" id="CP119083">
    <property type="protein sequence ID" value="WEF31612.1"/>
    <property type="molecule type" value="Genomic_DNA"/>
</dbReference>
<dbReference type="Proteomes" id="UP001216510">
    <property type="component" value="Chromosome"/>
</dbReference>
<dbReference type="InterPro" id="IPR036097">
    <property type="entry name" value="HisK_dim/P_sf"/>
</dbReference>
<dbReference type="InterPro" id="IPR036890">
    <property type="entry name" value="HATPase_C_sf"/>
</dbReference>
<dbReference type="InterPro" id="IPR004358">
    <property type="entry name" value="Sig_transdc_His_kin-like_C"/>
</dbReference>
<dbReference type="InterPro" id="IPR013976">
    <property type="entry name" value="HDOD"/>
</dbReference>
<keyword evidence="7" id="KW-1185">Reference proteome</keyword>
<dbReference type="RefSeq" id="WP_277414382.1">
    <property type="nucleotide sequence ID" value="NZ_CP119083.1"/>
</dbReference>
<sequence length="711" mass="77132">MHQPDHDIRNRLLIARLPAMPQILIKLIELLQTDDAGMPELADLIAKDAGMTGKILAVANSSAYQRGNRSAGLEQSLVSLGTDMIKTLVISESVFQTFNNFPHSGGTDLRSFWKHALGAAVVARDAARLMDYAHVEEAYLAGLLHNVGRLALLATAPREYATNFLARDDADLCAIEQRTLQITHTEAGAWLIERWHLDSFLADSVLYHHEPAARLESAHPLIRIVRLAHLLVHHGDRPDLVAEAAALCGIGEHALDGIMQAAARQVRQSAEYLGIDLTGADEIVAPPAAMPPADPVQQRLQEEVRNMMLVSEMGQSIARQQGETNMLEAMTRSARVLFDFGTAVILLENPTGQALVGVAAGEHQQRLAQFAIALDRPGIVASAAAERRVMLATHGAQPLGIAEEQLFRILGTESIACVPLLAGQRCLGVLVGGVEAWRLPDLHKRERFLQAFGNQAASALETALSERGHARRQIAHVADEYRDATRRVLHEVNNPLSIIKNYLSVLDAKLARREPVVAEMSILNEEIDRVGQLIGGLADLQPTDAGRVANVARVVDDVLRLFRATDFLPASVQVLVRMVDEPNEVAGDADLLKQILVNLVKNAVEAMPQGGRIEIANRGHVNRERRLYVELVVGDSGPGLPPEVLANLFGAVPSRKEGKHHGLGLSIVHGLVRKLDGMITCRSGKGGTSFEILLPARTERAGAGVPARLTD</sequence>
<dbReference type="Gene3D" id="1.10.3210.10">
    <property type="entry name" value="Hypothetical protein af1432"/>
    <property type="match status" value="1"/>
</dbReference>
<dbReference type="Gene3D" id="3.30.565.10">
    <property type="entry name" value="Histidine kinase-like ATPase, C-terminal domain"/>
    <property type="match status" value="1"/>
</dbReference>
<gene>
    <name evidence="6" type="ORF">PX653_19415</name>
</gene>
<keyword evidence="3" id="KW-0597">Phosphoprotein</keyword>
<dbReference type="InterPro" id="IPR003661">
    <property type="entry name" value="HisK_dim/P_dom"/>
</dbReference>
<reference evidence="6 7" key="1">
    <citation type="submission" date="2023-02" db="EMBL/GenBank/DDBJ databases">
        <title>Gemone sequence of Telluria chitinolytica ACM 3522T.</title>
        <authorList>
            <person name="Frediansyah A."/>
            <person name="Miess H."/>
            <person name="Gross H."/>
        </authorList>
    </citation>
    <scope>NUCLEOTIDE SEQUENCE [LARGE SCALE GENOMIC DNA]</scope>
    <source>
        <strain evidence="6 7">ACM 3522</strain>
    </source>
</reference>
<feature type="domain" description="Histidine kinase" evidence="4">
    <location>
        <begin position="487"/>
        <end position="698"/>
    </location>
</feature>
<evidence type="ECO:0000256" key="3">
    <source>
        <dbReference type="ARBA" id="ARBA00022553"/>
    </source>
</evidence>
<dbReference type="InterPro" id="IPR052340">
    <property type="entry name" value="RNase_Y/CdgJ"/>
</dbReference>
<evidence type="ECO:0000313" key="7">
    <source>
        <dbReference type="Proteomes" id="UP001216510"/>
    </source>
</evidence>
<feature type="domain" description="HDOD" evidence="5">
    <location>
        <begin position="17"/>
        <end position="211"/>
    </location>
</feature>
<dbReference type="Gene3D" id="1.10.287.130">
    <property type="match status" value="1"/>
</dbReference>
<dbReference type="Gene3D" id="3.30.450.40">
    <property type="match status" value="1"/>
</dbReference>
<evidence type="ECO:0000259" key="5">
    <source>
        <dbReference type="PROSITE" id="PS51833"/>
    </source>
</evidence>
<dbReference type="PANTHER" id="PTHR33525">
    <property type="match status" value="1"/>
</dbReference>
<evidence type="ECO:0000259" key="4">
    <source>
        <dbReference type="PROSITE" id="PS50109"/>
    </source>
</evidence>
<dbReference type="InterPro" id="IPR005467">
    <property type="entry name" value="His_kinase_dom"/>
</dbReference>
<comment type="catalytic activity">
    <reaction evidence="1">
        <text>ATP + protein L-histidine = ADP + protein N-phospho-L-histidine.</text>
        <dbReference type="EC" id="2.7.13.3"/>
    </reaction>
</comment>
<proteinExistence type="predicted"/>
<protein>
    <recommendedName>
        <fullName evidence="2">histidine kinase</fullName>
        <ecNumber evidence="2">2.7.13.3</ecNumber>
    </recommendedName>
</protein>
<dbReference type="Pfam" id="PF02518">
    <property type="entry name" value="HATPase_c"/>
    <property type="match status" value="1"/>
</dbReference>
<dbReference type="SUPFAM" id="SSF47384">
    <property type="entry name" value="Homodimeric domain of signal transducing histidine kinase"/>
    <property type="match status" value="1"/>
</dbReference>
<dbReference type="PANTHER" id="PTHR33525:SF5">
    <property type="entry name" value="TWO COMPONENT SIGNAL TRANSDUCTION SYSTEM RESPONSE REGULATOR"/>
    <property type="match status" value="1"/>
</dbReference>
<dbReference type="EC" id="2.7.13.3" evidence="2"/>
<evidence type="ECO:0000256" key="2">
    <source>
        <dbReference type="ARBA" id="ARBA00012438"/>
    </source>
</evidence>
<organism evidence="6 7">
    <name type="scientific">Pseudoduganella chitinolytica</name>
    <dbReference type="NCBI Taxonomy" id="34070"/>
    <lineage>
        <taxon>Bacteria</taxon>
        <taxon>Pseudomonadati</taxon>
        <taxon>Pseudomonadota</taxon>
        <taxon>Betaproteobacteria</taxon>
        <taxon>Burkholderiales</taxon>
        <taxon>Oxalobacteraceae</taxon>
        <taxon>Telluria group</taxon>
        <taxon>Pseudoduganella</taxon>
    </lineage>
</organism>
<dbReference type="PROSITE" id="PS51833">
    <property type="entry name" value="HDOD"/>
    <property type="match status" value="1"/>
</dbReference>
<dbReference type="PRINTS" id="PR00344">
    <property type="entry name" value="BCTRLSENSOR"/>
</dbReference>